<name>A0ABN8M2R7_9CNID</name>
<dbReference type="Pfam" id="PF18738">
    <property type="entry name" value="HEPN_DZIP3"/>
    <property type="match status" value="1"/>
</dbReference>
<keyword evidence="3" id="KW-1185">Reference proteome</keyword>
<sequence length="216" mass="24551">MADAPDPDEILRSTLSGKENFQRITRLLISGGTSLLREIFDSICLPRDLPTILSTPATKRKLKTTYLSIPQRHCVNPSPEVYGKSEDFDITLLFRLLRSICNLTPPSKGWDAPPVTADHSLTADIARIKYYRNSVYGHVNQGMTISDDEFSTLWQEISEVLVRIAGQISSTRKTAWQGAIVKYLTDPLKTEDERNVQELKAWYKSDTEFKELLEKM</sequence>
<dbReference type="PANTHER" id="PTHR46844:SF1">
    <property type="entry name" value="SLR5058 PROTEIN"/>
    <property type="match status" value="1"/>
</dbReference>
<evidence type="ECO:0000259" key="1">
    <source>
        <dbReference type="Pfam" id="PF18738"/>
    </source>
</evidence>
<dbReference type="EMBL" id="CALNXI010000203">
    <property type="protein sequence ID" value="CAH3022044.1"/>
    <property type="molecule type" value="Genomic_DNA"/>
</dbReference>
<accession>A0ABN8M2R7</accession>
<dbReference type="Proteomes" id="UP001159427">
    <property type="component" value="Unassembled WGS sequence"/>
</dbReference>
<dbReference type="PANTHER" id="PTHR46844">
    <property type="entry name" value="SLR5058 PROTEIN"/>
    <property type="match status" value="1"/>
</dbReference>
<feature type="domain" description="DZIP3-like HEPN" evidence="1">
    <location>
        <begin position="47"/>
        <end position="170"/>
    </location>
</feature>
<evidence type="ECO:0000313" key="2">
    <source>
        <dbReference type="EMBL" id="CAH3022044.1"/>
    </source>
</evidence>
<evidence type="ECO:0000313" key="3">
    <source>
        <dbReference type="Proteomes" id="UP001159427"/>
    </source>
</evidence>
<organism evidence="2 3">
    <name type="scientific">Porites evermanni</name>
    <dbReference type="NCBI Taxonomy" id="104178"/>
    <lineage>
        <taxon>Eukaryota</taxon>
        <taxon>Metazoa</taxon>
        <taxon>Cnidaria</taxon>
        <taxon>Anthozoa</taxon>
        <taxon>Hexacorallia</taxon>
        <taxon>Scleractinia</taxon>
        <taxon>Fungiina</taxon>
        <taxon>Poritidae</taxon>
        <taxon>Porites</taxon>
    </lineage>
</organism>
<protein>
    <recommendedName>
        <fullName evidence="1">DZIP3-like HEPN domain-containing protein</fullName>
    </recommendedName>
</protein>
<reference evidence="2 3" key="1">
    <citation type="submission" date="2022-05" db="EMBL/GenBank/DDBJ databases">
        <authorList>
            <consortium name="Genoscope - CEA"/>
            <person name="William W."/>
        </authorList>
    </citation>
    <scope>NUCLEOTIDE SEQUENCE [LARGE SCALE GENOMIC DNA]</scope>
</reference>
<comment type="caution">
    <text evidence="2">The sequence shown here is derived from an EMBL/GenBank/DDBJ whole genome shotgun (WGS) entry which is preliminary data.</text>
</comment>
<gene>
    <name evidence="2" type="ORF">PEVE_00013853</name>
</gene>
<feature type="non-terminal residue" evidence="2">
    <location>
        <position position="216"/>
    </location>
</feature>
<proteinExistence type="predicted"/>
<dbReference type="InterPro" id="IPR041249">
    <property type="entry name" value="HEPN_DZIP3"/>
</dbReference>